<dbReference type="Proteomes" id="UP001596091">
    <property type="component" value="Unassembled WGS sequence"/>
</dbReference>
<name>A0ABW1EBP4_9BACT</name>
<dbReference type="PANTHER" id="PTHR33375">
    <property type="entry name" value="CHROMOSOME-PARTITIONING PROTEIN PARB-RELATED"/>
    <property type="match status" value="1"/>
</dbReference>
<dbReference type="RefSeq" id="WP_263337389.1">
    <property type="nucleotide sequence ID" value="NZ_JAGSYH010000004.1"/>
</dbReference>
<dbReference type="EMBL" id="JBHSPH010000002">
    <property type="protein sequence ID" value="MFC5861769.1"/>
    <property type="molecule type" value="Genomic_DNA"/>
</dbReference>
<dbReference type="InterPro" id="IPR003115">
    <property type="entry name" value="ParB_N"/>
</dbReference>
<reference evidence="4" key="1">
    <citation type="journal article" date="2019" name="Int. J. Syst. Evol. Microbiol.">
        <title>The Global Catalogue of Microorganisms (GCM) 10K type strain sequencing project: providing services to taxonomists for standard genome sequencing and annotation.</title>
        <authorList>
            <consortium name="The Broad Institute Genomics Platform"/>
            <consortium name="The Broad Institute Genome Sequencing Center for Infectious Disease"/>
            <person name="Wu L."/>
            <person name="Ma J."/>
        </authorList>
    </citation>
    <scope>NUCLEOTIDE SEQUENCE [LARGE SCALE GENOMIC DNA]</scope>
    <source>
        <strain evidence="4">JCM 4087</strain>
    </source>
</reference>
<dbReference type="SMART" id="SM00470">
    <property type="entry name" value="ParB"/>
    <property type="match status" value="1"/>
</dbReference>
<dbReference type="Gene3D" id="3.90.1530.30">
    <property type="match status" value="1"/>
</dbReference>
<dbReference type="InterPro" id="IPR050336">
    <property type="entry name" value="Chromosome_partition/occlusion"/>
</dbReference>
<comment type="caution">
    <text evidence="3">The sequence shown here is derived from an EMBL/GenBank/DDBJ whole genome shotgun (WGS) entry which is preliminary data.</text>
</comment>
<feature type="compositionally biased region" description="Polar residues" evidence="1">
    <location>
        <begin position="204"/>
        <end position="213"/>
    </location>
</feature>
<feature type="region of interest" description="Disordered" evidence="1">
    <location>
        <begin position="202"/>
        <end position="221"/>
    </location>
</feature>
<dbReference type="Pfam" id="PF07506">
    <property type="entry name" value="RepB"/>
    <property type="match status" value="1"/>
</dbReference>
<evidence type="ECO:0000256" key="1">
    <source>
        <dbReference type="SAM" id="MobiDB-lite"/>
    </source>
</evidence>
<dbReference type="SUPFAM" id="SSF110849">
    <property type="entry name" value="ParB/Sulfiredoxin"/>
    <property type="match status" value="1"/>
</dbReference>
<feature type="domain" description="ParB-like N-terminal" evidence="2">
    <location>
        <begin position="7"/>
        <end position="99"/>
    </location>
</feature>
<keyword evidence="4" id="KW-1185">Reference proteome</keyword>
<protein>
    <submittedName>
        <fullName evidence="3">ParB/RepB/Spo0J family partition protein</fullName>
    </submittedName>
</protein>
<dbReference type="Gene3D" id="1.10.10.2830">
    <property type="match status" value="1"/>
</dbReference>
<proteinExistence type="predicted"/>
<evidence type="ECO:0000313" key="4">
    <source>
        <dbReference type="Proteomes" id="UP001596091"/>
    </source>
</evidence>
<dbReference type="Pfam" id="PF02195">
    <property type="entry name" value="ParB_N"/>
    <property type="match status" value="1"/>
</dbReference>
<evidence type="ECO:0000313" key="3">
    <source>
        <dbReference type="EMBL" id="MFC5861769.1"/>
    </source>
</evidence>
<gene>
    <name evidence="3" type="ORF">ACFPT7_05655</name>
</gene>
<dbReference type="InterPro" id="IPR011111">
    <property type="entry name" value="Plasmid_RepB"/>
</dbReference>
<evidence type="ECO:0000259" key="2">
    <source>
        <dbReference type="SMART" id="SM00470"/>
    </source>
</evidence>
<accession>A0ABW1EBP4</accession>
<organism evidence="3 4">
    <name type="scientific">Acidicapsa dinghuensis</name>
    <dbReference type="NCBI Taxonomy" id="2218256"/>
    <lineage>
        <taxon>Bacteria</taxon>
        <taxon>Pseudomonadati</taxon>
        <taxon>Acidobacteriota</taxon>
        <taxon>Terriglobia</taxon>
        <taxon>Terriglobales</taxon>
        <taxon>Acidobacteriaceae</taxon>
        <taxon>Acidicapsa</taxon>
    </lineage>
</organism>
<dbReference type="SUPFAM" id="SSF109709">
    <property type="entry name" value="KorB DNA-binding domain-like"/>
    <property type="match status" value="1"/>
</dbReference>
<dbReference type="InterPro" id="IPR036086">
    <property type="entry name" value="ParB/Sulfiredoxin_sf"/>
</dbReference>
<dbReference type="PANTHER" id="PTHR33375:SF1">
    <property type="entry name" value="CHROMOSOME-PARTITIONING PROTEIN PARB-RELATED"/>
    <property type="match status" value="1"/>
</dbReference>
<sequence length="289" mass="31862">MNPQPIEMIPVANIRIANPRKRNQVVWQALVASIRAVGLKKPITVSRRAEPTEEGATFDLVCGQGRLEAVKELGGSDIPAIVIEAPEPDRYLMSLVENIARKAPSHKSLYYEIKSLLARGYDTTTISDKLGLGRTYVTGMVHLVRNGETRLIQAVEGEELPVSVAVAIANGNDENIQQALAEGYKSGEFRGSRLQAVRKMIKQRSANQETNSDSGRDDGAPITGSALIRIYKERIAEQQQLVSRADHLGEQILVIVSAMEALLADEDFRTLLRAEGLLDMPEPLRLRMK</sequence>